<feature type="non-terminal residue" evidence="2">
    <location>
        <position position="1"/>
    </location>
</feature>
<dbReference type="AlphaFoldDB" id="A0A9K3GMT1"/>
<organism evidence="2 3">
    <name type="scientific">Kipferlia bialata</name>
    <dbReference type="NCBI Taxonomy" id="797122"/>
    <lineage>
        <taxon>Eukaryota</taxon>
        <taxon>Metamonada</taxon>
        <taxon>Carpediemonas-like organisms</taxon>
        <taxon>Kipferlia</taxon>
    </lineage>
</organism>
<accession>A0A9K3GMT1</accession>
<comment type="caution">
    <text evidence="2">The sequence shown here is derived from an EMBL/GenBank/DDBJ whole genome shotgun (WGS) entry which is preliminary data.</text>
</comment>
<feature type="region of interest" description="Disordered" evidence="1">
    <location>
        <begin position="19"/>
        <end position="47"/>
    </location>
</feature>
<dbReference type="EMBL" id="BDIP01004091">
    <property type="protein sequence ID" value="GIQ88468.1"/>
    <property type="molecule type" value="Genomic_DNA"/>
</dbReference>
<proteinExistence type="predicted"/>
<evidence type="ECO:0000256" key="1">
    <source>
        <dbReference type="SAM" id="MobiDB-lite"/>
    </source>
</evidence>
<evidence type="ECO:0000313" key="2">
    <source>
        <dbReference type="EMBL" id="GIQ88468.1"/>
    </source>
</evidence>
<name>A0A9K3GMT1_9EUKA</name>
<gene>
    <name evidence="2" type="ORF">KIPB_010718</name>
</gene>
<sequence>MEIHSEDAYERLFGHLSVEKGPGSTSAPSGHVVEALPERLPQNLDAA</sequence>
<dbReference type="Proteomes" id="UP000265618">
    <property type="component" value="Unassembled WGS sequence"/>
</dbReference>
<keyword evidence="3" id="KW-1185">Reference proteome</keyword>
<protein>
    <submittedName>
        <fullName evidence="2">Uncharacterized protein</fullName>
    </submittedName>
</protein>
<evidence type="ECO:0000313" key="3">
    <source>
        <dbReference type="Proteomes" id="UP000265618"/>
    </source>
</evidence>
<reference evidence="2 3" key="1">
    <citation type="journal article" date="2018" name="PLoS ONE">
        <title>The draft genome of Kipferlia bialata reveals reductive genome evolution in fornicate parasites.</title>
        <authorList>
            <person name="Tanifuji G."/>
            <person name="Takabayashi S."/>
            <person name="Kume K."/>
            <person name="Takagi M."/>
            <person name="Nakayama T."/>
            <person name="Kamikawa R."/>
            <person name="Inagaki Y."/>
            <person name="Hashimoto T."/>
        </authorList>
    </citation>
    <scope>NUCLEOTIDE SEQUENCE [LARGE SCALE GENOMIC DNA]</scope>
    <source>
        <strain evidence="2">NY0173</strain>
    </source>
</reference>